<organism evidence="2 3">
    <name type="scientific">Lasius niger</name>
    <name type="common">Black garden ant</name>
    <dbReference type="NCBI Taxonomy" id="67767"/>
    <lineage>
        <taxon>Eukaryota</taxon>
        <taxon>Metazoa</taxon>
        <taxon>Ecdysozoa</taxon>
        <taxon>Arthropoda</taxon>
        <taxon>Hexapoda</taxon>
        <taxon>Insecta</taxon>
        <taxon>Pterygota</taxon>
        <taxon>Neoptera</taxon>
        <taxon>Endopterygota</taxon>
        <taxon>Hymenoptera</taxon>
        <taxon>Apocrita</taxon>
        <taxon>Aculeata</taxon>
        <taxon>Formicoidea</taxon>
        <taxon>Formicidae</taxon>
        <taxon>Formicinae</taxon>
        <taxon>Lasius</taxon>
        <taxon>Lasius</taxon>
    </lineage>
</organism>
<feature type="region of interest" description="Disordered" evidence="1">
    <location>
        <begin position="1"/>
        <end position="39"/>
    </location>
</feature>
<dbReference type="STRING" id="67767.A0A0J7KDA2"/>
<dbReference type="Proteomes" id="UP000036403">
    <property type="component" value="Unassembled WGS sequence"/>
</dbReference>
<dbReference type="OrthoDB" id="7635057at2759"/>
<sequence>MFKRLSKSRRHSADDVALSLSGSADELSGTSMPRDNNQDLNTVGLLKISRSKFSRRSCGDADAMQTLLEVKQDSQQDVIEADYQTVTAVPAFIVEHHDPGKQRGKSRPDDDVYLRVSAVKSIRCLIDALH</sequence>
<proteinExistence type="predicted"/>
<feature type="compositionally biased region" description="Polar residues" evidence="1">
    <location>
        <begin position="28"/>
        <end position="39"/>
    </location>
</feature>
<dbReference type="EMBL" id="LBMM01009171">
    <property type="protein sequence ID" value="KMQ88332.1"/>
    <property type="molecule type" value="Genomic_DNA"/>
</dbReference>
<evidence type="ECO:0000313" key="2">
    <source>
        <dbReference type="EMBL" id="KMQ88332.1"/>
    </source>
</evidence>
<reference evidence="2 3" key="1">
    <citation type="submission" date="2015-04" db="EMBL/GenBank/DDBJ databases">
        <title>Lasius niger genome sequencing.</title>
        <authorList>
            <person name="Konorov E.A."/>
            <person name="Nikitin M.A."/>
            <person name="Kirill M.V."/>
            <person name="Chang P."/>
        </authorList>
    </citation>
    <scope>NUCLEOTIDE SEQUENCE [LARGE SCALE GENOMIC DNA]</scope>
    <source>
        <tissue evidence="2">Whole</tissue>
    </source>
</reference>
<accession>A0A0J7KDA2</accession>
<feature type="compositionally biased region" description="Basic residues" evidence="1">
    <location>
        <begin position="1"/>
        <end position="10"/>
    </location>
</feature>
<name>A0A0J7KDA2_LASNI</name>
<gene>
    <name evidence="2" type="ORF">RF55_12205</name>
</gene>
<comment type="caution">
    <text evidence="2">The sequence shown here is derived from an EMBL/GenBank/DDBJ whole genome shotgun (WGS) entry which is preliminary data.</text>
</comment>
<protein>
    <submittedName>
        <fullName evidence="2">Pdz domain-containing protein 2</fullName>
    </submittedName>
</protein>
<dbReference type="PaxDb" id="67767-A0A0J7KDA2"/>
<dbReference type="AlphaFoldDB" id="A0A0J7KDA2"/>
<evidence type="ECO:0000313" key="3">
    <source>
        <dbReference type="Proteomes" id="UP000036403"/>
    </source>
</evidence>
<evidence type="ECO:0000256" key="1">
    <source>
        <dbReference type="SAM" id="MobiDB-lite"/>
    </source>
</evidence>
<keyword evidence="3" id="KW-1185">Reference proteome</keyword>